<dbReference type="Gene3D" id="3.30.950.30">
    <property type="entry name" value="Schlafen, AAA domain"/>
    <property type="match status" value="1"/>
</dbReference>
<feature type="domain" description="Schlafen AlbA-2" evidence="1">
    <location>
        <begin position="18"/>
        <end position="140"/>
    </location>
</feature>
<dbReference type="AlphaFoldDB" id="A0A7Y8BKH0"/>
<sequence length="369" mass="41495">MNDDELIQELLYRGEGVTLDYKVKQYPFSGADDGQKSELLKDILAFANAWRAETAYILIGVKNDTLELVDLDEDIDDSRLQEFVNGKTEQPVHFSYRSLEYKGRKLGLYTIPVQDRPVYVNKKYGRVEANVAYVRRGSATAIAKLSEIAAMGAARTAQAPDPSPKLKIKVVGDGSNALEEFSVRYDGWELLPIEQYPMISYSDYKARNYNARFNKEMAKYLHEERGKIPLSLEVFNDGDYFADDVKVTLSAPISPGFCFKDGVSLLSRPERYGTTGHAPIGPYTANINAARHDIKMTATEMVVTFYLGKIQAGETRRTSRVYVINPQPALEAFDVRILSDQLRGAVQIRIPVRVELTSEVLTMEHLKGL</sequence>
<dbReference type="Pfam" id="PF04326">
    <property type="entry name" value="SLFN_AlbA_2"/>
    <property type="match status" value="1"/>
</dbReference>
<dbReference type="InterPro" id="IPR038461">
    <property type="entry name" value="Schlafen_AlbA_2_dom_sf"/>
</dbReference>
<evidence type="ECO:0000259" key="1">
    <source>
        <dbReference type="Pfam" id="PF04326"/>
    </source>
</evidence>
<comment type="caution">
    <text evidence="2">The sequence shown here is derived from an EMBL/GenBank/DDBJ whole genome shotgun (WGS) entry which is preliminary data.</text>
</comment>
<dbReference type="Proteomes" id="UP000582981">
    <property type="component" value="Unassembled WGS sequence"/>
</dbReference>
<organism evidence="2 3">
    <name type="scientific">Pseudomonas gingeri</name>
    <dbReference type="NCBI Taxonomy" id="117681"/>
    <lineage>
        <taxon>Bacteria</taxon>
        <taxon>Pseudomonadati</taxon>
        <taxon>Pseudomonadota</taxon>
        <taxon>Gammaproteobacteria</taxon>
        <taxon>Pseudomonadales</taxon>
        <taxon>Pseudomonadaceae</taxon>
        <taxon>Pseudomonas</taxon>
    </lineage>
</organism>
<keyword evidence="2" id="KW-0067">ATP-binding</keyword>
<evidence type="ECO:0000313" key="3">
    <source>
        <dbReference type="Proteomes" id="UP000582981"/>
    </source>
</evidence>
<protein>
    <submittedName>
        <fullName evidence="2">ATP-binding protein</fullName>
    </submittedName>
</protein>
<proteinExistence type="predicted"/>
<gene>
    <name evidence="2" type="ORF">HX829_11070</name>
</gene>
<dbReference type="GO" id="GO:0005524">
    <property type="term" value="F:ATP binding"/>
    <property type="evidence" value="ECO:0007669"/>
    <property type="project" value="UniProtKB-KW"/>
</dbReference>
<name>A0A7Y8BKH0_9PSED</name>
<keyword evidence="2" id="KW-0547">Nucleotide-binding</keyword>
<reference evidence="2 3" key="1">
    <citation type="submission" date="2020-04" db="EMBL/GenBank/DDBJ databases">
        <title>Molecular characterization of pseudomonads from Agaricus bisporus reveal novel blotch 2 pathogens in Western Europe.</title>
        <authorList>
            <person name="Taparia T."/>
            <person name="Krijger M."/>
            <person name="Haynes E."/>
            <person name="Elpinstone J.G."/>
            <person name="Noble R."/>
            <person name="Van Der Wolf J."/>
        </authorList>
    </citation>
    <scope>NUCLEOTIDE SEQUENCE [LARGE SCALE GENOMIC DNA]</scope>
    <source>
        <strain evidence="2 3">F1001</strain>
    </source>
</reference>
<dbReference type="EMBL" id="JACAPU010000013">
    <property type="protein sequence ID" value="NWB47039.1"/>
    <property type="molecule type" value="Genomic_DNA"/>
</dbReference>
<dbReference type="RefSeq" id="WP_177144066.1">
    <property type="nucleotide sequence ID" value="NZ_JACAPU010000013.1"/>
</dbReference>
<evidence type="ECO:0000313" key="2">
    <source>
        <dbReference type="EMBL" id="NWB47039.1"/>
    </source>
</evidence>
<dbReference type="InterPro" id="IPR007421">
    <property type="entry name" value="Schlafen_AlbA_2_dom"/>
</dbReference>
<accession>A0A7Y8BKH0</accession>